<dbReference type="PANTHER" id="PTHR31528">
    <property type="entry name" value="4-AMINO-5-HYDROXYMETHYL-2-METHYLPYRIMIDINE PHOSPHATE SYNTHASE THI11-RELATED"/>
    <property type="match status" value="1"/>
</dbReference>
<dbReference type="InterPro" id="IPR015168">
    <property type="entry name" value="SsuA/THI5"/>
</dbReference>
<dbReference type="GO" id="GO:0009228">
    <property type="term" value="P:thiamine biosynthetic process"/>
    <property type="evidence" value="ECO:0007669"/>
    <property type="project" value="InterPro"/>
</dbReference>
<evidence type="ECO:0000313" key="3">
    <source>
        <dbReference type="EMBL" id="MBB6357569.1"/>
    </source>
</evidence>
<gene>
    <name evidence="3" type="ORF">GGR00_005392</name>
</gene>
<dbReference type="Gene3D" id="3.40.190.10">
    <property type="entry name" value="Periplasmic binding protein-like II"/>
    <property type="match status" value="2"/>
</dbReference>
<evidence type="ECO:0000259" key="2">
    <source>
        <dbReference type="Pfam" id="PF09084"/>
    </source>
</evidence>
<dbReference type="PANTHER" id="PTHR31528:SF15">
    <property type="entry name" value="RIBOFLAVIN-BINDING PROTEIN RIBY"/>
    <property type="match status" value="1"/>
</dbReference>
<organism evidence="3 4">
    <name type="scientific">Aminobacter aganoensis</name>
    <dbReference type="NCBI Taxonomy" id="83264"/>
    <lineage>
        <taxon>Bacteria</taxon>
        <taxon>Pseudomonadati</taxon>
        <taxon>Pseudomonadota</taxon>
        <taxon>Alphaproteobacteria</taxon>
        <taxon>Hyphomicrobiales</taxon>
        <taxon>Phyllobacteriaceae</taxon>
        <taxon>Aminobacter</taxon>
    </lineage>
</organism>
<keyword evidence="1" id="KW-0732">Signal</keyword>
<protein>
    <submittedName>
        <fullName evidence="3">NitT/TauT family transport system substrate-binding protein</fullName>
    </submittedName>
</protein>
<dbReference type="InterPro" id="IPR027939">
    <property type="entry name" value="NMT1/THI5"/>
</dbReference>
<dbReference type="AlphaFoldDB" id="A0A7X0KNX6"/>
<feature type="chain" id="PRO_5030829982" evidence="1">
    <location>
        <begin position="27"/>
        <end position="326"/>
    </location>
</feature>
<evidence type="ECO:0000313" key="4">
    <source>
        <dbReference type="Proteomes" id="UP000536262"/>
    </source>
</evidence>
<dbReference type="Pfam" id="PF09084">
    <property type="entry name" value="NMT1"/>
    <property type="match status" value="1"/>
</dbReference>
<name>A0A7X0KNX6_9HYPH</name>
<feature type="domain" description="SsuA/THI5-like" evidence="2">
    <location>
        <begin position="44"/>
        <end position="253"/>
    </location>
</feature>
<evidence type="ECO:0000256" key="1">
    <source>
        <dbReference type="SAM" id="SignalP"/>
    </source>
</evidence>
<proteinExistence type="predicted"/>
<accession>A0A7X0KNX6</accession>
<comment type="caution">
    <text evidence="3">The sequence shown here is derived from an EMBL/GenBank/DDBJ whole genome shotgun (WGS) entry which is preliminary data.</text>
</comment>
<dbReference type="SUPFAM" id="SSF53850">
    <property type="entry name" value="Periplasmic binding protein-like II"/>
    <property type="match status" value="1"/>
</dbReference>
<feature type="signal peptide" evidence="1">
    <location>
        <begin position="1"/>
        <end position="26"/>
    </location>
</feature>
<reference evidence="3 4" key="1">
    <citation type="submission" date="2020-08" db="EMBL/GenBank/DDBJ databases">
        <title>Genomic Encyclopedia of Type Strains, Phase IV (KMG-IV): sequencing the most valuable type-strain genomes for metagenomic binning, comparative biology and taxonomic classification.</title>
        <authorList>
            <person name="Goeker M."/>
        </authorList>
    </citation>
    <scope>NUCLEOTIDE SEQUENCE [LARGE SCALE GENOMIC DNA]</scope>
    <source>
        <strain evidence="3 4">DSM 7051</strain>
    </source>
</reference>
<keyword evidence="4" id="KW-1185">Reference proteome</keyword>
<sequence>MKRLINRIAVGIIGLNAIFSASQTLAADDVNVRFSYKLKGEYGFFYLGQEKGVYSQAGLSTTFGEGASSQAALGSLIQGQDDLIVLPGIFAISAIQKGMPIKIVALYQPAAPTVLVSHPEQPLNTPKDLEGKTIAAPIGETGTTYLGVFCEINDIDCSKIKKVQIDVQARVSQFLTNQIDVIAAYKTNDLPILEAKTGKTFSVLDQVKYGLNVPGMAVVASDNGISNKSDILKKFLASTAIAIEQTRTEPQTAVTALKAVWPNGPADAVVLKQIEATSASIPAGAEHPVGWVDEKSIAAALKLLDEGSSAVQKPLSEFYTNALLQK</sequence>
<dbReference type="EMBL" id="JACHOU010000026">
    <property type="protein sequence ID" value="MBB6357569.1"/>
    <property type="molecule type" value="Genomic_DNA"/>
</dbReference>
<dbReference type="Proteomes" id="UP000536262">
    <property type="component" value="Unassembled WGS sequence"/>
</dbReference>
<dbReference type="RefSeq" id="WP_184702382.1">
    <property type="nucleotide sequence ID" value="NZ_BAABEG010000004.1"/>
</dbReference>